<dbReference type="SMART" id="SM00382">
    <property type="entry name" value="AAA"/>
    <property type="match status" value="1"/>
</dbReference>
<evidence type="ECO:0000256" key="2">
    <source>
        <dbReference type="ARBA" id="ARBA00022840"/>
    </source>
</evidence>
<dbReference type="Pfam" id="PF25601">
    <property type="entry name" value="AAA_lid_14"/>
    <property type="match status" value="1"/>
</dbReference>
<feature type="domain" description="Sigma-54 factor interaction" evidence="7">
    <location>
        <begin position="138"/>
        <end position="368"/>
    </location>
</feature>
<dbReference type="Pfam" id="PF00158">
    <property type="entry name" value="Sigma54_activat"/>
    <property type="match status" value="1"/>
</dbReference>
<protein>
    <submittedName>
        <fullName evidence="9">Response regulator of zinc sigma-54-dependent two-component system</fullName>
    </submittedName>
</protein>
<name>A0A0K1PU66_9BACT</name>
<dbReference type="InterPro" id="IPR025943">
    <property type="entry name" value="Sigma_54_int_dom_ATP-bd_2"/>
</dbReference>
<dbReference type="CDD" id="cd00009">
    <property type="entry name" value="AAA"/>
    <property type="match status" value="1"/>
</dbReference>
<dbReference type="Gene3D" id="1.10.8.60">
    <property type="match status" value="1"/>
</dbReference>
<evidence type="ECO:0000313" key="10">
    <source>
        <dbReference type="Proteomes" id="UP000064967"/>
    </source>
</evidence>
<dbReference type="AlphaFoldDB" id="A0A0K1PU66"/>
<evidence type="ECO:0000256" key="1">
    <source>
        <dbReference type="ARBA" id="ARBA00022741"/>
    </source>
</evidence>
<proteinExistence type="predicted"/>
<evidence type="ECO:0000259" key="7">
    <source>
        <dbReference type="PROSITE" id="PS50045"/>
    </source>
</evidence>
<dbReference type="STRING" id="1391654.AKJ09_03747"/>
<keyword evidence="3" id="KW-0805">Transcription regulation</keyword>
<accession>A0A0K1PU66</accession>
<evidence type="ECO:0000256" key="6">
    <source>
        <dbReference type="PROSITE-ProRule" id="PRU00169"/>
    </source>
</evidence>
<dbReference type="InterPro" id="IPR025662">
    <property type="entry name" value="Sigma_54_int_dom_ATP-bd_1"/>
</dbReference>
<evidence type="ECO:0000313" key="9">
    <source>
        <dbReference type="EMBL" id="AKU97083.1"/>
    </source>
</evidence>
<dbReference type="InterPro" id="IPR011006">
    <property type="entry name" value="CheY-like_superfamily"/>
</dbReference>
<evidence type="ECO:0000256" key="5">
    <source>
        <dbReference type="ARBA" id="ARBA00023163"/>
    </source>
</evidence>
<dbReference type="Pfam" id="PF00072">
    <property type="entry name" value="Response_reg"/>
    <property type="match status" value="1"/>
</dbReference>
<keyword evidence="1" id="KW-0547">Nucleotide-binding</keyword>
<dbReference type="SMART" id="SM00448">
    <property type="entry name" value="REC"/>
    <property type="match status" value="1"/>
</dbReference>
<dbReference type="FunFam" id="3.40.50.300:FF:000006">
    <property type="entry name" value="DNA-binding transcriptional regulator NtrC"/>
    <property type="match status" value="1"/>
</dbReference>
<dbReference type="GO" id="GO:0006355">
    <property type="term" value="P:regulation of DNA-templated transcription"/>
    <property type="evidence" value="ECO:0007669"/>
    <property type="project" value="InterPro"/>
</dbReference>
<gene>
    <name evidence="9" type="ORF">AKJ09_03747</name>
</gene>
<dbReference type="InterPro" id="IPR003593">
    <property type="entry name" value="AAA+_ATPase"/>
</dbReference>
<dbReference type="PROSITE" id="PS00675">
    <property type="entry name" value="SIGMA54_INTERACT_1"/>
    <property type="match status" value="1"/>
</dbReference>
<dbReference type="Gene3D" id="1.10.10.60">
    <property type="entry name" value="Homeodomain-like"/>
    <property type="match status" value="1"/>
</dbReference>
<sequence length="446" mass="48482">MVVEDDAALASTITDGLVDLGYDAVAATRSADALALVRDTSFDAVVTDLRMPGTDGIEVLALSKRLVPERPVIVMTAFGAVDTAVESLRRGAYHYLLKPFKVAELDLFLKRALDDRAVRREARTLKKAFGDRYGGNVLVAQSEAMREVRELALRVADADVPVLLTGETGTGKGLLARVIHAESTRAAGPFVSVNCAALPENLLESELFGHVKGAFTGATSNRQGLFVEADGGTLFLDEVGDMVPALQAKLLHVLEQRVVRAVGASRDREIDVRIVAATHRDLRERAKEGLFREDLVYRLEGVAIEIPPLRTRRDDIPLLVDRFLEGAKAANPKSPVERLAAEAMNAVLGHGWPGNVRELEHAVSRAVLLGRDVEARLGDLPPAVGAKRMARAEVDFGDAIVPVREISRRYAAWVLERVGGRKTIACEKLGIDAKTLNKWLADDDRD</sequence>
<dbReference type="PROSITE" id="PS50110">
    <property type="entry name" value="RESPONSE_REGULATORY"/>
    <property type="match status" value="1"/>
</dbReference>
<dbReference type="SUPFAM" id="SSF52172">
    <property type="entry name" value="CheY-like"/>
    <property type="match status" value="1"/>
</dbReference>
<feature type="domain" description="Response regulatory" evidence="8">
    <location>
        <begin position="1"/>
        <end position="113"/>
    </location>
</feature>
<feature type="modified residue" description="4-aspartylphosphate" evidence="6">
    <location>
        <position position="48"/>
    </location>
</feature>
<keyword evidence="10" id="KW-1185">Reference proteome</keyword>
<dbReference type="EMBL" id="CP012333">
    <property type="protein sequence ID" value="AKU97083.1"/>
    <property type="molecule type" value="Genomic_DNA"/>
</dbReference>
<dbReference type="InterPro" id="IPR027417">
    <property type="entry name" value="P-loop_NTPase"/>
</dbReference>
<evidence type="ECO:0000256" key="3">
    <source>
        <dbReference type="ARBA" id="ARBA00023015"/>
    </source>
</evidence>
<dbReference type="SUPFAM" id="SSF52540">
    <property type="entry name" value="P-loop containing nucleoside triphosphate hydrolases"/>
    <property type="match status" value="1"/>
</dbReference>
<evidence type="ECO:0000256" key="4">
    <source>
        <dbReference type="ARBA" id="ARBA00023125"/>
    </source>
</evidence>
<dbReference type="PROSITE" id="PS50045">
    <property type="entry name" value="SIGMA54_INTERACT_4"/>
    <property type="match status" value="1"/>
</dbReference>
<organism evidence="9 10">
    <name type="scientific">Labilithrix luteola</name>
    <dbReference type="NCBI Taxonomy" id="1391654"/>
    <lineage>
        <taxon>Bacteria</taxon>
        <taxon>Pseudomonadati</taxon>
        <taxon>Myxococcota</taxon>
        <taxon>Polyangia</taxon>
        <taxon>Polyangiales</taxon>
        <taxon>Labilitrichaceae</taxon>
        <taxon>Labilithrix</taxon>
    </lineage>
</organism>
<dbReference type="KEGG" id="llu:AKJ09_03747"/>
<dbReference type="InterPro" id="IPR002078">
    <property type="entry name" value="Sigma_54_int"/>
</dbReference>
<dbReference type="Gene3D" id="3.40.50.300">
    <property type="entry name" value="P-loop containing nucleotide triphosphate hydrolases"/>
    <property type="match status" value="1"/>
</dbReference>
<keyword evidence="5" id="KW-0804">Transcription</keyword>
<dbReference type="GO" id="GO:0005524">
    <property type="term" value="F:ATP binding"/>
    <property type="evidence" value="ECO:0007669"/>
    <property type="project" value="UniProtKB-KW"/>
</dbReference>
<dbReference type="InterPro" id="IPR058031">
    <property type="entry name" value="AAA_lid_NorR"/>
</dbReference>
<dbReference type="PROSITE" id="PS00676">
    <property type="entry name" value="SIGMA54_INTERACT_2"/>
    <property type="match status" value="1"/>
</dbReference>
<evidence type="ECO:0000259" key="8">
    <source>
        <dbReference type="PROSITE" id="PS50110"/>
    </source>
</evidence>
<dbReference type="Proteomes" id="UP000064967">
    <property type="component" value="Chromosome"/>
</dbReference>
<dbReference type="GO" id="GO:0003677">
    <property type="term" value="F:DNA binding"/>
    <property type="evidence" value="ECO:0007669"/>
    <property type="project" value="UniProtKB-KW"/>
</dbReference>
<dbReference type="GO" id="GO:0000160">
    <property type="term" value="P:phosphorelay signal transduction system"/>
    <property type="evidence" value="ECO:0007669"/>
    <property type="project" value="InterPro"/>
</dbReference>
<dbReference type="PROSITE" id="PS00688">
    <property type="entry name" value="SIGMA54_INTERACT_3"/>
    <property type="match status" value="1"/>
</dbReference>
<dbReference type="PANTHER" id="PTHR32071">
    <property type="entry name" value="TRANSCRIPTIONAL REGULATORY PROTEIN"/>
    <property type="match status" value="1"/>
</dbReference>
<keyword evidence="4" id="KW-0238">DNA-binding</keyword>
<keyword evidence="6" id="KW-0597">Phosphoprotein</keyword>
<reference evidence="9 10" key="1">
    <citation type="submission" date="2015-08" db="EMBL/GenBank/DDBJ databases">
        <authorList>
            <person name="Babu N.S."/>
            <person name="Beckwith C.J."/>
            <person name="Beseler K.G."/>
            <person name="Brison A."/>
            <person name="Carone J.V."/>
            <person name="Caskin T.P."/>
            <person name="Diamond M."/>
            <person name="Durham M.E."/>
            <person name="Foxe J.M."/>
            <person name="Go M."/>
            <person name="Henderson B.A."/>
            <person name="Jones I.B."/>
            <person name="McGettigan J.A."/>
            <person name="Micheletti S.J."/>
            <person name="Nasrallah M.E."/>
            <person name="Ortiz D."/>
            <person name="Piller C.R."/>
            <person name="Privatt S.R."/>
            <person name="Schneider S.L."/>
            <person name="Sharp S."/>
            <person name="Smith T.C."/>
            <person name="Stanton J.D."/>
            <person name="Ullery H.E."/>
            <person name="Wilson R.J."/>
            <person name="Serrano M.G."/>
            <person name="Buck G."/>
            <person name="Lee V."/>
            <person name="Wang Y."/>
            <person name="Carvalho R."/>
            <person name="Voegtly L."/>
            <person name="Shi R."/>
            <person name="Duckworth R."/>
            <person name="Johnson A."/>
            <person name="Loviza R."/>
            <person name="Walstead R."/>
            <person name="Shah Z."/>
            <person name="Kiflezghi M."/>
            <person name="Wade K."/>
            <person name="Ball S.L."/>
            <person name="Bradley K.W."/>
            <person name="Asai D.J."/>
            <person name="Bowman C.A."/>
            <person name="Russell D.A."/>
            <person name="Pope W.H."/>
            <person name="Jacobs-Sera D."/>
            <person name="Hendrix R.W."/>
            <person name="Hatfull G.F."/>
        </authorList>
    </citation>
    <scope>NUCLEOTIDE SEQUENCE [LARGE SCALE GENOMIC DNA]</scope>
    <source>
        <strain evidence="9 10">DSM 27648</strain>
    </source>
</reference>
<keyword evidence="2" id="KW-0067">ATP-binding</keyword>
<dbReference type="Gene3D" id="3.40.50.2300">
    <property type="match status" value="1"/>
</dbReference>
<dbReference type="InterPro" id="IPR025944">
    <property type="entry name" value="Sigma_54_int_dom_CS"/>
</dbReference>
<dbReference type="InterPro" id="IPR001789">
    <property type="entry name" value="Sig_transdc_resp-reg_receiver"/>
</dbReference>